<dbReference type="EMBL" id="FNPX01000021">
    <property type="protein sequence ID" value="SDZ55404.1"/>
    <property type="molecule type" value="Genomic_DNA"/>
</dbReference>
<dbReference type="AlphaFoldDB" id="A0A1H3TYT5"/>
<evidence type="ECO:0000313" key="1">
    <source>
        <dbReference type="EMBL" id="SDZ55404.1"/>
    </source>
</evidence>
<protein>
    <submittedName>
        <fullName evidence="1">Uncharacterized protein</fullName>
    </submittedName>
</protein>
<reference evidence="2" key="1">
    <citation type="submission" date="2016-10" db="EMBL/GenBank/DDBJ databases">
        <authorList>
            <person name="Varghese N."/>
            <person name="Submissions S."/>
        </authorList>
    </citation>
    <scope>NUCLEOTIDE SEQUENCE [LARGE SCALE GENOMIC DNA]</scope>
    <source>
        <strain evidence="2">DSM 100420</strain>
    </source>
</reference>
<name>A0A1H3TYT5_9RHOB</name>
<proteinExistence type="predicted"/>
<accession>A0A1H3TYT5</accession>
<dbReference type="Proteomes" id="UP000198914">
    <property type="component" value="Unassembled WGS sequence"/>
</dbReference>
<evidence type="ECO:0000313" key="2">
    <source>
        <dbReference type="Proteomes" id="UP000198914"/>
    </source>
</evidence>
<sequence>MPQVNGKLTRKLLGRYPTPSLADERVHVQEALAKMARGEIDDRPSSAMLGQVIAEWLKRDQARIQTLH</sequence>
<organism evidence="1 2">
    <name type="scientific">Jannaschia faecimaris</name>
    <dbReference type="NCBI Taxonomy" id="1244108"/>
    <lineage>
        <taxon>Bacteria</taxon>
        <taxon>Pseudomonadati</taxon>
        <taxon>Pseudomonadota</taxon>
        <taxon>Alphaproteobacteria</taxon>
        <taxon>Rhodobacterales</taxon>
        <taxon>Roseobacteraceae</taxon>
        <taxon>Jannaschia</taxon>
    </lineage>
</organism>
<keyword evidence="2" id="KW-1185">Reference proteome</keyword>
<gene>
    <name evidence="1" type="ORF">SAMN05444004_12110</name>
</gene>